<name>A0A813MA74_9BILA</name>
<keyword evidence="1" id="KW-0472">Membrane</keyword>
<reference evidence="2" key="1">
    <citation type="submission" date="2021-02" db="EMBL/GenBank/DDBJ databases">
        <authorList>
            <person name="Nowell W R."/>
        </authorList>
    </citation>
    <scope>NUCLEOTIDE SEQUENCE</scope>
    <source>
        <strain evidence="2">Ploen Becks lab</strain>
    </source>
</reference>
<dbReference type="Proteomes" id="UP000663879">
    <property type="component" value="Unassembled WGS sequence"/>
</dbReference>
<protein>
    <submittedName>
        <fullName evidence="2">Uncharacterized protein</fullName>
    </submittedName>
</protein>
<feature type="transmembrane region" description="Helical" evidence="1">
    <location>
        <begin position="117"/>
        <end position="142"/>
    </location>
</feature>
<evidence type="ECO:0000256" key="1">
    <source>
        <dbReference type="SAM" id="Phobius"/>
    </source>
</evidence>
<keyword evidence="1" id="KW-1133">Transmembrane helix</keyword>
<comment type="caution">
    <text evidence="2">The sequence shown here is derived from an EMBL/GenBank/DDBJ whole genome shotgun (WGS) entry which is preliminary data.</text>
</comment>
<gene>
    <name evidence="2" type="ORF">OXX778_LOCUS1865</name>
</gene>
<accession>A0A813MA74</accession>
<evidence type="ECO:0000313" key="2">
    <source>
        <dbReference type="EMBL" id="CAF0717812.1"/>
    </source>
</evidence>
<dbReference type="AlphaFoldDB" id="A0A813MA74"/>
<keyword evidence="3" id="KW-1185">Reference proteome</keyword>
<feature type="transmembrane region" description="Helical" evidence="1">
    <location>
        <begin position="157"/>
        <end position="175"/>
    </location>
</feature>
<dbReference type="EMBL" id="CAJNOC010000131">
    <property type="protein sequence ID" value="CAF0717812.1"/>
    <property type="molecule type" value="Genomic_DNA"/>
</dbReference>
<proteinExistence type="predicted"/>
<evidence type="ECO:0000313" key="3">
    <source>
        <dbReference type="Proteomes" id="UP000663879"/>
    </source>
</evidence>
<sequence length="277" mass="32823">MSCYPLIFNQRFKLLSLFNSRTTGQYVRSFRVTPTRQGLSDPFRPNKSNSNKDLQDFIAQKEASKQNISNIKVKDDNFLGRLAQKILNPTPLNLKFRQKFFLNEDYRMVYLIENERLFLILQNAINLIFPVFFFFVGVFAIAELTGNSQMSKSFEDPYLFVSFLTIWFSFAYFMAKKVQSVTIFRIYYNQKEDKFALIRMKGLFKFEKEDFVRQNVVLRSEVDNQNQLVKNLTKNFGNVYINNKLRQIDFKMISSQDVVQKMLGKKNYQILKNKSVF</sequence>
<organism evidence="2 3">
    <name type="scientific">Brachionus calyciflorus</name>
    <dbReference type="NCBI Taxonomy" id="104777"/>
    <lineage>
        <taxon>Eukaryota</taxon>
        <taxon>Metazoa</taxon>
        <taxon>Spiralia</taxon>
        <taxon>Gnathifera</taxon>
        <taxon>Rotifera</taxon>
        <taxon>Eurotatoria</taxon>
        <taxon>Monogononta</taxon>
        <taxon>Pseudotrocha</taxon>
        <taxon>Ploima</taxon>
        <taxon>Brachionidae</taxon>
        <taxon>Brachionus</taxon>
    </lineage>
</organism>
<keyword evidence="1" id="KW-0812">Transmembrane</keyword>